<dbReference type="AlphaFoldDB" id="A0A8S9QHG3"/>
<dbReference type="Proteomes" id="UP000712600">
    <property type="component" value="Unassembled WGS sequence"/>
</dbReference>
<name>A0A8S9QHG3_BRACR</name>
<dbReference type="EMBL" id="QGKX02001290">
    <property type="protein sequence ID" value="KAF3537684.1"/>
    <property type="molecule type" value="Genomic_DNA"/>
</dbReference>
<gene>
    <name evidence="1" type="ORF">F2Q69_00025218</name>
</gene>
<protein>
    <submittedName>
        <fullName evidence="1">Uncharacterized protein</fullName>
    </submittedName>
</protein>
<organism evidence="1 2">
    <name type="scientific">Brassica cretica</name>
    <name type="common">Mustard</name>
    <dbReference type="NCBI Taxonomy" id="69181"/>
    <lineage>
        <taxon>Eukaryota</taxon>
        <taxon>Viridiplantae</taxon>
        <taxon>Streptophyta</taxon>
        <taxon>Embryophyta</taxon>
        <taxon>Tracheophyta</taxon>
        <taxon>Spermatophyta</taxon>
        <taxon>Magnoliopsida</taxon>
        <taxon>eudicotyledons</taxon>
        <taxon>Gunneridae</taxon>
        <taxon>Pentapetalae</taxon>
        <taxon>rosids</taxon>
        <taxon>malvids</taxon>
        <taxon>Brassicales</taxon>
        <taxon>Brassicaceae</taxon>
        <taxon>Brassiceae</taxon>
        <taxon>Brassica</taxon>
    </lineage>
</organism>
<accession>A0A8S9QHG3</accession>
<sequence length="96" mass="10978">MGFREGNSIVDWARSKLKIKEHVEEVLDKSMDRPPMRDVLLFLQETKPKRKMIGANYVIVLGNVSDANIEDVCGQKIEGVREDIYESTFAFASFLI</sequence>
<comment type="caution">
    <text evidence="1">The sequence shown here is derived from an EMBL/GenBank/DDBJ whole genome shotgun (WGS) entry which is preliminary data.</text>
</comment>
<evidence type="ECO:0000313" key="2">
    <source>
        <dbReference type="Proteomes" id="UP000712600"/>
    </source>
</evidence>
<reference evidence="1" key="1">
    <citation type="submission" date="2019-12" db="EMBL/GenBank/DDBJ databases">
        <title>Genome sequencing and annotation of Brassica cretica.</title>
        <authorList>
            <person name="Studholme D.J."/>
            <person name="Sarris P."/>
        </authorList>
    </citation>
    <scope>NUCLEOTIDE SEQUENCE</scope>
    <source>
        <strain evidence="1">PFS-109/04</strain>
        <tissue evidence="1">Leaf</tissue>
    </source>
</reference>
<proteinExistence type="predicted"/>
<evidence type="ECO:0000313" key="1">
    <source>
        <dbReference type="EMBL" id="KAF3537684.1"/>
    </source>
</evidence>